<keyword evidence="2" id="KW-0812">Transmembrane</keyword>
<reference evidence="3 4" key="1">
    <citation type="submission" date="2018-11" db="EMBL/GenBank/DDBJ databases">
        <title>Genome sequence and assembly of Colletotrichum sidae.</title>
        <authorList>
            <person name="Gan P."/>
            <person name="Shirasu K."/>
        </authorList>
    </citation>
    <scope>NUCLEOTIDE SEQUENCE [LARGE SCALE GENOMIC DNA]</scope>
    <source>
        <strain evidence="3 4">CBS 518.97</strain>
    </source>
</reference>
<sequence length="611" mass="68130">MDPAMLASVTIYNLPPAPPRWDSVGVFYIGFCAAWTALVIAGMVFCWINRSSPILKLRGLPLSFTAISFLHIYWILAQITYTVGVTMPVVLAYDIQYFAMGTWFPLGIALFHASNSRFLHVAKLQKLHFTGRGDGSRRGRTGCDGAKTSWLCRFRNMDYSKRVMIFIGIGMVAQVLLTVGMWFACKKYHPTYGIPGTEIRGSNLVEQMEDLGRGWEWWPTVFWQVVWTWIVAPILLFRAIGIRDTMGWRTQTIGCCLSSLHGTPLFLVSSYVPQFAKINLYFPPSQWFHLSSMMFEVFTVFVPAFQVIRLKMLNKRAAAANAKWETASQTNALRPVSVLVSTSDSCQRATSATDAEKGYGTTYYNEAAELGPEPDSRLLTMGALDHALRENLGSLQDYSALRDFSGENIAFIGRVAAWKSSTTWPNLSEPSEVHSPKDGAMLEAYNGALDIYADFVSLNLAEFPLNLPSTEVKPLDAVFEKPAKVVFGDDESANPVSPFEDTFPHRRGQPRSGRSGRDDDDAAHARGQMRYAGEIPAGFDASVFDSAYKHVKYLVLTNTWPKYVKEMHQRRRSSETGRSVLTTESETSLLSRVSSTVSGLVRSVLLSPGHD</sequence>
<feature type="transmembrane region" description="Helical" evidence="2">
    <location>
        <begin position="95"/>
        <end position="113"/>
    </location>
</feature>
<dbReference type="Proteomes" id="UP000295604">
    <property type="component" value="Unassembled WGS sequence"/>
</dbReference>
<keyword evidence="2" id="KW-0472">Membrane</keyword>
<feature type="transmembrane region" description="Helical" evidence="2">
    <location>
        <begin position="252"/>
        <end position="272"/>
    </location>
</feature>
<feature type="transmembrane region" description="Helical" evidence="2">
    <location>
        <begin position="163"/>
        <end position="184"/>
    </location>
</feature>
<keyword evidence="2" id="KW-1133">Transmembrane helix</keyword>
<keyword evidence="4" id="KW-1185">Reference proteome</keyword>
<proteinExistence type="predicted"/>
<feature type="transmembrane region" description="Helical" evidence="2">
    <location>
        <begin position="221"/>
        <end position="240"/>
    </location>
</feature>
<evidence type="ECO:0000256" key="2">
    <source>
        <dbReference type="SAM" id="Phobius"/>
    </source>
</evidence>
<dbReference type="EMBL" id="QAPF01000226">
    <property type="protein sequence ID" value="TEA12920.1"/>
    <property type="molecule type" value="Genomic_DNA"/>
</dbReference>
<feature type="transmembrane region" description="Helical" evidence="2">
    <location>
        <begin position="287"/>
        <end position="308"/>
    </location>
</feature>
<evidence type="ECO:0000313" key="3">
    <source>
        <dbReference type="EMBL" id="TEA12920.1"/>
    </source>
</evidence>
<feature type="region of interest" description="Disordered" evidence="1">
    <location>
        <begin position="489"/>
        <end position="522"/>
    </location>
</feature>
<feature type="transmembrane region" description="Helical" evidence="2">
    <location>
        <begin position="26"/>
        <end position="48"/>
    </location>
</feature>
<evidence type="ECO:0000256" key="1">
    <source>
        <dbReference type="SAM" id="MobiDB-lite"/>
    </source>
</evidence>
<accession>A0A4R8T6E3</accession>
<dbReference type="AlphaFoldDB" id="A0A4R8T6E3"/>
<evidence type="ECO:0008006" key="5">
    <source>
        <dbReference type="Google" id="ProtNLM"/>
    </source>
</evidence>
<protein>
    <recommendedName>
        <fullName evidence="5">RGS domain-containing protein</fullName>
    </recommendedName>
</protein>
<gene>
    <name evidence="3" type="ORF">C8034_v005323</name>
</gene>
<name>A0A4R8T6E3_9PEZI</name>
<comment type="caution">
    <text evidence="3">The sequence shown here is derived from an EMBL/GenBank/DDBJ whole genome shotgun (WGS) entry which is preliminary data.</text>
</comment>
<evidence type="ECO:0000313" key="4">
    <source>
        <dbReference type="Proteomes" id="UP000295604"/>
    </source>
</evidence>
<feature type="transmembrane region" description="Helical" evidence="2">
    <location>
        <begin position="60"/>
        <end position="83"/>
    </location>
</feature>
<organism evidence="3 4">
    <name type="scientific">Colletotrichum sidae</name>
    <dbReference type="NCBI Taxonomy" id="1347389"/>
    <lineage>
        <taxon>Eukaryota</taxon>
        <taxon>Fungi</taxon>
        <taxon>Dikarya</taxon>
        <taxon>Ascomycota</taxon>
        <taxon>Pezizomycotina</taxon>
        <taxon>Sordariomycetes</taxon>
        <taxon>Hypocreomycetidae</taxon>
        <taxon>Glomerellales</taxon>
        <taxon>Glomerellaceae</taxon>
        <taxon>Colletotrichum</taxon>
        <taxon>Colletotrichum orbiculare species complex</taxon>
    </lineage>
</organism>